<gene>
    <name evidence="5" type="ORF">TrVE_jg7852</name>
</gene>
<feature type="domain" description="ODAD1 central coiled coil region" evidence="4">
    <location>
        <begin position="309"/>
        <end position="452"/>
    </location>
</feature>
<protein>
    <recommendedName>
        <fullName evidence="4">ODAD1 central coiled coil region domain-containing protein</fullName>
    </recommendedName>
</protein>
<evidence type="ECO:0000256" key="2">
    <source>
        <dbReference type="SAM" id="Coils"/>
    </source>
</evidence>
<feature type="coiled-coil region" evidence="2">
    <location>
        <begin position="392"/>
        <end position="419"/>
    </location>
</feature>
<evidence type="ECO:0000259" key="4">
    <source>
        <dbReference type="Pfam" id="PF21773"/>
    </source>
</evidence>
<feature type="region of interest" description="Disordered" evidence="3">
    <location>
        <begin position="1"/>
        <end position="43"/>
    </location>
</feature>
<reference evidence="6" key="1">
    <citation type="journal article" date="2023" name="Commun. Biol.">
        <title>Genome analysis of Parmales, the sister group of diatoms, reveals the evolutionary specialization of diatoms from phago-mixotrophs to photoautotrophs.</title>
        <authorList>
            <person name="Ban H."/>
            <person name="Sato S."/>
            <person name="Yoshikawa S."/>
            <person name="Yamada K."/>
            <person name="Nakamura Y."/>
            <person name="Ichinomiya M."/>
            <person name="Sato N."/>
            <person name="Blanc-Mathieu R."/>
            <person name="Endo H."/>
            <person name="Kuwata A."/>
            <person name="Ogata H."/>
        </authorList>
    </citation>
    <scope>NUCLEOTIDE SEQUENCE [LARGE SCALE GENOMIC DNA]</scope>
    <source>
        <strain evidence="6">NIES 3699</strain>
    </source>
</reference>
<organism evidence="5 6">
    <name type="scientific">Triparma verrucosa</name>
    <dbReference type="NCBI Taxonomy" id="1606542"/>
    <lineage>
        <taxon>Eukaryota</taxon>
        <taxon>Sar</taxon>
        <taxon>Stramenopiles</taxon>
        <taxon>Ochrophyta</taxon>
        <taxon>Bolidophyceae</taxon>
        <taxon>Parmales</taxon>
        <taxon>Triparmaceae</taxon>
        <taxon>Triparma</taxon>
    </lineage>
</organism>
<feature type="region of interest" description="Disordered" evidence="3">
    <location>
        <begin position="518"/>
        <end position="542"/>
    </location>
</feature>
<evidence type="ECO:0000256" key="1">
    <source>
        <dbReference type="ARBA" id="ARBA00023054"/>
    </source>
</evidence>
<feature type="coiled-coil region" evidence="2">
    <location>
        <begin position="135"/>
        <end position="190"/>
    </location>
</feature>
<dbReference type="AlphaFoldDB" id="A0A9W7B8Q7"/>
<comment type="caution">
    <text evidence="5">The sequence shown here is derived from an EMBL/GenBank/DDBJ whole genome shotgun (WGS) entry which is preliminary data.</text>
</comment>
<feature type="region of interest" description="Disordered" evidence="3">
    <location>
        <begin position="558"/>
        <end position="598"/>
    </location>
</feature>
<accession>A0A9W7B8Q7</accession>
<dbReference type="EMBL" id="BRXX01000059">
    <property type="protein sequence ID" value="GMH86324.1"/>
    <property type="molecule type" value="Genomic_DNA"/>
</dbReference>
<evidence type="ECO:0000313" key="5">
    <source>
        <dbReference type="EMBL" id="GMH86324.1"/>
    </source>
</evidence>
<evidence type="ECO:0000313" key="6">
    <source>
        <dbReference type="Proteomes" id="UP001165160"/>
    </source>
</evidence>
<dbReference type="InterPro" id="IPR049258">
    <property type="entry name" value="ODAD1_CC"/>
</dbReference>
<keyword evidence="6" id="KW-1185">Reference proteome</keyword>
<dbReference type="Pfam" id="PF21773">
    <property type="entry name" value="ODAD1_CC"/>
    <property type="match status" value="2"/>
</dbReference>
<dbReference type="PANTHER" id="PTHR21694">
    <property type="entry name" value="COILED-COIL DOMAIN-CONTAINING PROTEIN 63"/>
    <property type="match status" value="1"/>
</dbReference>
<feature type="compositionally biased region" description="Basic and acidic residues" evidence="3">
    <location>
        <begin position="267"/>
        <end position="283"/>
    </location>
</feature>
<keyword evidence="1 2" id="KW-0175">Coiled coil</keyword>
<dbReference type="InterPro" id="IPR051876">
    <property type="entry name" value="ODA-DC/CCD"/>
</dbReference>
<feature type="compositionally biased region" description="Basic residues" evidence="3">
    <location>
        <begin position="589"/>
        <end position="598"/>
    </location>
</feature>
<feature type="compositionally biased region" description="Acidic residues" evidence="3">
    <location>
        <begin position="529"/>
        <end position="542"/>
    </location>
</feature>
<dbReference type="PANTHER" id="PTHR21694:SF18">
    <property type="entry name" value="COILED-COIL DOMAIN-CONTAINING PROTEIN 63"/>
    <property type="match status" value="1"/>
</dbReference>
<sequence>MTKGNSTDDLFKGMRLTPEPKSGNLSPKRPLVDPPPTQSPRPMDQIRMAMAEDAKEQKSVASRSLFNPEGTVASTQSMMAARVDYVCEQQIYYTKKIEAEKRRLADTDKRILRAKTAILQRRKQIAAASKERVLASAAVRNLSKLENKLNLLMVKNNLTEKANIQAKKHIDNLRMEKAQQLRATEKLERELRARKTKITALVTETQTMQDKKDRTLREIEVMKQKILDELDANNAEYQALKQELSINQMGAHTSSPSPAKSSPAKVASDKLKKKKEGEKKEGTEGTLSTEEEEHMISNINKAYWAIAKKKMDIQKQADKIAELVDDFKYLSEQTGVTSVETLIPLLLNSEEENFRLFDVTNEYNKELETIEVEKGEIRHKINEYMKIESKQNEGKTKIKRELEMQIENAKSQAAKCDTKYNIDLEIIRGIAPSVTNIFNKVGCDDEGLSSQLLTAGVTDRSIMGYMAVIERRIGEIVQVHNTTQKHGIISHFEGLVEDPTRPATPTFDAKGKRIAALQQPTLPSHTDFDEMDDADEEGGGDEQIEPMQISKLHDMVARDTRASRLGGGGRSKLSIGFKGKASNASLRGKGSRRSLKHL</sequence>
<evidence type="ECO:0000256" key="3">
    <source>
        <dbReference type="SAM" id="MobiDB-lite"/>
    </source>
</evidence>
<name>A0A9W7B8Q7_9STRA</name>
<proteinExistence type="predicted"/>
<feature type="compositionally biased region" description="Low complexity" evidence="3">
    <location>
        <begin position="254"/>
        <end position="266"/>
    </location>
</feature>
<dbReference type="Proteomes" id="UP001165160">
    <property type="component" value="Unassembled WGS sequence"/>
</dbReference>
<feature type="domain" description="ODAD1 central coiled coil region" evidence="4">
    <location>
        <begin position="140"/>
        <end position="301"/>
    </location>
</feature>
<feature type="region of interest" description="Disordered" evidence="3">
    <location>
        <begin position="249"/>
        <end position="292"/>
    </location>
</feature>